<evidence type="ECO:0000256" key="10">
    <source>
        <dbReference type="SAM" id="Coils"/>
    </source>
</evidence>
<keyword evidence="9" id="KW-0131">Cell cycle</keyword>
<dbReference type="GO" id="GO:0051301">
    <property type="term" value="P:cell division"/>
    <property type="evidence" value="ECO:0007669"/>
    <property type="project" value="UniProtKB-KW"/>
</dbReference>
<dbReference type="PANTHER" id="PTHR18937">
    <property type="entry name" value="STRUCTURAL MAINTENANCE OF CHROMOSOMES SMC FAMILY MEMBER"/>
    <property type="match status" value="1"/>
</dbReference>
<dbReference type="GO" id="GO:0016887">
    <property type="term" value="F:ATP hydrolysis activity"/>
    <property type="evidence" value="ECO:0007669"/>
    <property type="project" value="InterPro"/>
</dbReference>
<sequence>MDAVVVDEEKTAIDCIEYMRNQRAGHATFIPLDSIQVKPINDKYRSFAKGARLAVDVIQYEPVVERAIQHACGNALVCDTMDVARYVVFDKGQEVKAVTLDGTVIHKSGLITGGRSTRDNAKKWDETDVKGLTRVKENLVAQMADLQSKKPKGKADEALLLEVERIESSLVVARDDLNAARLRRTGILQQLQHVRDQLKALAPQVDAGTASHDQLREQVESLQAVVSEADDSVFADFCRRIGVTSIRDYEERQLRVAQTISEARHRFDTQIARLTTQVRFEEEQLRAAQARLDDLDSVTQTEEEALVRHEQMKRQIEAEIRDTEASIEELKEDLAKANEDLDTRTSQVEQAKRVFNKAAKAVDQVLKDIATKNGEIEKLGLERSTIYRRCRMDEIQIPLLKGNLKNVPMEENLRGEEEMEVDQDEEDESEGPQRVRDYGIEVDYSELEDEEMEDSSPEAAAHFDEDLAKVAAEIERMAPNLKAVERLDDVEARLVETEKEADRARKDSKNARDQFNDVKQRRYDLFMKAYNHVSERIDAVYKDLTRGKAAPTGGVAYLSLEDSEEPYTAGIKYHTMPPMKRFRDMEQLSGGEKTIAALALLFAIHSFQPSPFFVLDEVDAALDNTNVAKIANYIRSHSSDTFQFIVISLKGSLYERSNSLVGIYRDQDVNSSQTLTLDLTQYDE</sequence>
<evidence type="ECO:0000313" key="14">
    <source>
        <dbReference type="Proteomes" id="UP000736335"/>
    </source>
</evidence>
<organism evidence="13 14">
    <name type="scientific">Thelephora terrestris</name>
    <dbReference type="NCBI Taxonomy" id="56493"/>
    <lineage>
        <taxon>Eukaryota</taxon>
        <taxon>Fungi</taxon>
        <taxon>Dikarya</taxon>
        <taxon>Basidiomycota</taxon>
        <taxon>Agaricomycotina</taxon>
        <taxon>Agaricomycetes</taxon>
        <taxon>Thelephorales</taxon>
        <taxon>Thelephoraceae</taxon>
        <taxon>Thelephora</taxon>
    </lineage>
</organism>
<dbReference type="Pfam" id="PF02463">
    <property type="entry name" value="SMC_N"/>
    <property type="match status" value="1"/>
</dbReference>
<dbReference type="SUPFAM" id="SSF52540">
    <property type="entry name" value="P-loop containing nucleoside triphosphate hydrolases"/>
    <property type="match status" value="1"/>
</dbReference>
<dbReference type="Gene3D" id="1.10.287.1490">
    <property type="match status" value="1"/>
</dbReference>
<dbReference type="CDD" id="cd03275">
    <property type="entry name" value="ABC_SMC1_euk"/>
    <property type="match status" value="1"/>
</dbReference>
<dbReference type="Gene3D" id="3.30.70.1620">
    <property type="match status" value="1"/>
</dbReference>
<dbReference type="InterPro" id="IPR010935">
    <property type="entry name" value="SMC_hinge"/>
</dbReference>
<feature type="region of interest" description="Disordered" evidence="11">
    <location>
        <begin position="414"/>
        <end position="434"/>
    </location>
</feature>
<evidence type="ECO:0000256" key="4">
    <source>
        <dbReference type="ARBA" id="ARBA00022454"/>
    </source>
</evidence>
<keyword evidence="14" id="KW-1185">Reference proteome</keyword>
<keyword evidence="4" id="KW-0158">Chromosome</keyword>
<keyword evidence="8" id="KW-0539">Nucleus</keyword>
<dbReference type="GO" id="GO:0008278">
    <property type="term" value="C:cohesin complex"/>
    <property type="evidence" value="ECO:0007669"/>
    <property type="project" value="InterPro"/>
</dbReference>
<dbReference type="GO" id="GO:0003677">
    <property type="term" value="F:DNA binding"/>
    <property type="evidence" value="ECO:0007669"/>
    <property type="project" value="TreeGrafter"/>
</dbReference>
<evidence type="ECO:0000256" key="3">
    <source>
        <dbReference type="ARBA" id="ARBA00005597"/>
    </source>
</evidence>
<dbReference type="GO" id="GO:0005524">
    <property type="term" value="F:ATP binding"/>
    <property type="evidence" value="ECO:0007669"/>
    <property type="project" value="InterPro"/>
</dbReference>
<evidence type="ECO:0000256" key="9">
    <source>
        <dbReference type="ARBA" id="ARBA00023306"/>
    </source>
</evidence>
<evidence type="ECO:0000313" key="13">
    <source>
        <dbReference type="EMBL" id="KAF9787776.1"/>
    </source>
</evidence>
<accession>A0A9P6L8V0</accession>
<proteinExistence type="inferred from homology"/>
<comment type="similarity">
    <text evidence="3">Belongs to the SMC family. SMC1 subfamily.</text>
</comment>
<reference evidence="13" key="1">
    <citation type="journal article" date="2020" name="Nat. Commun.">
        <title>Large-scale genome sequencing of mycorrhizal fungi provides insights into the early evolution of symbiotic traits.</title>
        <authorList>
            <person name="Miyauchi S."/>
            <person name="Kiss E."/>
            <person name="Kuo A."/>
            <person name="Drula E."/>
            <person name="Kohler A."/>
            <person name="Sanchez-Garcia M."/>
            <person name="Morin E."/>
            <person name="Andreopoulos B."/>
            <person name="Barry K.W."/>
            <person name="Bonito G."/>
            <person name="Buee M."/>
            <person name="Carver A."/>
            <person name="Chen C."/>
            <person name="Cichocki N."/>
            <person name="Clum A."/>
            <person name="Culley D."/>
            <person name="Crous P.W."/>
            <person name="Fauchery L."/>
            <person name="Girlanda M."/>
            <person name="Hayes R.D."/>
            <person name="Keri Z."/>
            <person name="LaButti K."/>
            <person name="Lipzen A."/>
            <person name="Lombard V."/>
            <person name="Magnuson J."/>
            <person name="Maillard F."/>
            <person name="Murat C."/>
            <person name="Nolan M."/>
            <person name="Ohm R.A."/>
            <person name="Pangilinan J."/>
            <person name="Pereira M.F."/>
            <person name="Perotto S."/>
            <person name="Peter M."/>
            <person name="Pfister S."/>
            <person name="Riley R."/>
            <person name="Sitrit Y."/>
            <person name="Stielow J.B."/>
            <person name="Szollosi G."/>
            <person name="Zifcakova L."/>
            <person name="Stursova M."/>
            <person name="Spatafora J.W."/>
            <person name="Tedersoo L."/>
            <person name="Vaario L.M."/>
            <person name="Yamada A."/>
            <person name="Yan M."/>
            <person name="Wang P."/>
            <person name="Xu J."/>
            <person name="Bruns T."/>
            <person name="Baldrian P."/>
            <person name="Vilgalys R."/>
            <person name="Dunand C."/>
            <person name="Henrissat B."/>
            <person name="Grigoriev I.V."/>
            <person name="Hibbett D."/>
            <person name="Nagy L.G."/>
            <person name="Martin F.M."/>
        </authorList>
    </citation>
    <scope>NUCLEOTIDE SEQUENCE</scope>
    <source>
        <strain evidence="13">UH-Tt-Lm1</strain>
    </source>
</reference>
<dbReference type="InterPro" id="IPR003395">
    <property type="entry name" value="RecF/RecN/SMC_N"/>
</dbReference>
<feature type="coiled-coil region" evidence="10">
    <location>
        <begin position="271"/>
        <end position="354"/>
    </location>
</feature>
<evidence type="ECO:0000259" key="12">
    <source>
        <dbReference type="SMART" id="SM00968"/>
    </source>
</evidence>
<gene>
    <name evidence="13" type="ORF">BJ322DRAFT_578416</name>
</gene>
<evidence type="ECO:0000256" key="2">
    <source>
        <dbReference type="ARBA" id="ARBA00004286"/>
    </source>
</evidence>
<dbReference type="SMART" id="SM00968">
    <property type="entry name" value="SMC_hinge"/>
    <property type="match status" value="1"/>
</dbReference>
<name>A0A9P6L8V0_9AGAM</name>
<dbReference type="OrthoDB" id="5575062at2759"/>
<dbReference type="Proteomes" id="UP000736335">
    <property type="component" value="Unassembled WGS sequence"/>
</dbReference>
<keyword evidence="5" id="KW-0132">Cell division</keyword>
<evidence type="ECO:0000256" key="5">
    <source>
        <dbReference type="ARBA" id="ARBA00022618"/>
    </source>
</evidence>
<dbReference type="GO" id="GO:0005634">
    <property type="term" value="C:nucleus"/>
    <property type="evidence" value="ECO:0007669"/>
    <property type="project" value="UniProtKB-SubCell"/>
</dbReference>
<protein>
    <recommendedName>
        <fullName evidence="12">SMC hinge domain-containing protein</fullName>
    </recommendedName>
</protein>
<dbReference type="Gene3D" id="3.40.50.300">
    <property type="entry name" value="P-loop containing nucleotide triphosphate hydrolases"/>
    <property type="match status" value="1"/>
</dbReference>
<dbReference type="PANTHER" id="PTHR18937:SF12">
    <property type="entry name" value="STRUCTURAL MAINTENANCE OF CHROMOSOMES PROTEIN"/>
    <property type="match status" value="1"/>
</dbReference>
<evidence type="ECO:0000256" key="6">
    <source>
        <dbReference type="ARBA" id="ARBA00022776"/>
    </source>
</evidence>
<evidence type="ECO:0000256" key="1">
    <source>
        <dbReference type="ARBA" id="ARBA00004123"/>
    </source>
</evidence>
<dbReference type="GO" id="GO:0007062">
    <property type="term" value="P:sister chromatid cohesion"/>
    <property type="evidence" value="ECO:0007669"/>
    <property type="project" value="InterPro"/>
</dbReference>
<dbReference type="InterPro" id="IPR027417">
    <property type="entry name" value="P-loop_NTPase"/>
</dbReference>
<dbReference type="AlphaFoldDB" id="A0A9P6L8V0"/>
<feature type="coiled-coil region" evidence="10">
    <location>
        <begin position="480"/>
        <end position="521"/>
    </location>
</feature>
<dbReference type="InterPro" id="IPR036277">
    <property type="entry name" value="SMC_hinge_sf"/>
</dbReference>
<comment type="caution">
    <text evidence="13">The sequence shown here is derived from an EMBL/GenBank/DDBJ whole genome shotgun (WGS) entry which is preliminary data.</text>
</comment>
<evidence type="ECO:0000256" key="7">
    <source>
        <dbReference type="ARBA" id="ARBA00023054"/>
    </source>
</evidence>
<dbReference type="Pfam" id="PF06470">
    <property type="entry name" value="SMC_hinge"/>
    <property type="match status" value="1"/>
</dbReference>
<keyword evidence="7 10" id="KW-0175">Coiled coil</keyword>
<feature type="compositionally biased region" description="Acidic residues" evidence="11">
    <location>
        <begin position="417"/>
        <end position="430"/>
    </location>
</feature>
<keyword evidence="6" id="KW-0498">Mitosis</keyword>
<evidence type="ECO:0000256" key="11">
    <source>
        <dbReference type="SAM" id="MobiDB-lite"/>
    </source>
</evidence>
<feature type="domain" description="SMC hinge" evidence="12">
    <location>
        <begin position="1"/>
        <end position="88"/>
    </location>
</feature>
<reference evidence="13" key="2">
    <citation type="submission" date="2020-11" db="EMBL/GenBank/DDBJ databases">
        <authorList>
            <consortium name="DOE Joint Genome Institute"/>
            <person name="Kuo A."/>
            <person name="Miyauchi S."/>
            <person name="Kiss E."/>
            <person name="Drula E."/>
            <person name="Kohler A."/>
            <person name="Sanchez-Garcia M."/>
            <person name="Andreopoulos B."/>
            <person name="Barry K.W."/>
            <person name="Bonito G."/>
            <person name="Buee M."/>
            <person name="Carver A."/>
            <person name="Chen C."/>
            <person name="Cichocki N."/>
            <person name="Clum A."/>
            <person name="Culley D."/>
            <person name="Crous P.W."/>
            <person name="Fauchery L."/>
            <person name="Girlanda M."/>
            <person name="Hayes R."/>
            <person name="Keri Z."/>
            <person name="Labutti K."/>
            <person name="Lipzen A."/>
            <person name="Lombard V."/>
            <person name="Magnuson J."/>
            <person name="Maillard F."/>
            <person name="Morin E."/>
            <person name="Murat C."/>
            <person name="Nolan M."/>
            <person name="Ohm R."/>
            <person name="Pangilinan J."/>
            <person name="Pereira M."/>
            <person name="Perotto S."/>
            <person name="Peter M."/>
            <person name="Riley R."/>
            <person name="Sitrit Y."/>
            <person name="Stielow B."/>
            <person name="Szollosi G."/>
            <person name="Zifcakova L."/>
            <person name="Stursova M."/>
            <person name="Spatafora J.W."/>
            <person name="Tedersoo L."/>
            <person name="Vaario L.-M."/>
            <person name="Yamada A."/>
            <person name="Yan M."/>
            <person name="Wang P."/>
            <person name="Xu J."/>
            <person name="Bruns T."/>
            <person name="Baldrian P."/>
            <person name="Vilgalys R."/>
            <person name="Henrissat B."/>
            <person name="Grigoriev I.V."/>
            <person name="Hibbett D."/>
            <person name="Nagy L.G."/>
            <person name="Martin F.M."/>
        </authorList>
    </citation>
    <scope>NUCLEOTIDE SEQUENCE</scope>
    <source>
        <strain evidence="13">UH-Tt-Lm1</strain>
    </source>
</reference>
<comment type="subcellular location">
    <subcellularLocation>
        <location evidence="2">Chromosome</location>
    </subcellularLocation>
    <subcellularLocation>
        <location evidence="1">Nucleus</location>
    </subcellularLocation>
</comment>
<dbReference type="EMBL" id="WIUZ02000004">
    <property type="protein sequence ID" value="KAF9787776.1"/>
    <property type="molecule type" value="Genomic_DNA"/>
</dbReference>
<dbReference type="InterPro" id="IPR028468">
    <property type="entry name" value="Smc1_ABC"/>
</dbReference>
<dbReference type="SUPFAM" id="SSF75553">
    <property type="entry name" value="Smc hinge domain"/>
    <property type="match status" value="1"/>
</dbReference>
<evidence type="ECO:0000256" key="8">
    <source>
        <dbReference type="ARBA" id="ARBA00023242"/>
    </source>
</evidence>